<keyword evidence="5" id="KW-0637">Prenyltransferase</keyword>
<dbReference type="STRING" id="1230905.A0A1G4JXC9"/>
<evidence type="ECO:0000313" key="14">
    <source>
        <dbReference type="EMBL" id="SCU95716.1"/>
    </source>
</evidence>
<evidence type="ECO:0000256" key="2">
    <source>
        <dbReference type="ARBA" id="ARBA00006734"/>
    </source>
</evidence>
<dbReference type="EMBL" id="LT598467">
    <property type="protein sequence ID" value="SCU95716.1"/>
    <property type="molecule type" value="Genomic_DNA"/>
</dbReference>
<keyword evidence="8" id="KW-0460">Magnesium</keyword>
<evidence type="ECO:0000256" key="8">
    <source>
        <dbReference type="ARBA" id="ARBA00022842"/>
    </source>
</evidence>
<evidence type="ECO:0000256" key="13">
    <source>
        <dbReference type="ARBA" id="ARBA00043219"/>
    </source>
</evidence>
<evidence type="ECO:0000256" key="7">
    <source>
        <dbReference type="ARBA" id="ARBA00022737"/>
    </source>
</evidence>
<dbReference type="EC" id="2.5.1.58" evidence="4"/>
<dbReference type="PANTHER" id="PTHR11129:SF1">
    <property type="entry name" value="PROTEIN FARNESYLTRANSFERASE_GERANYLGERANYLTRANSFERASE TYPE-1 SUBUNIT ALPHA"/>
    <property type="match status" value="1"/>
</dbReference>
<evidence type="ECO:0000256" key="12">
    <source>
        <dbReference type="ARBA" id="ARBA00043086"/>
    </source>
</evidence>
<evidence type="ECO:0000256" key="9">
    <source>
        <dbReference type="ARBA" id="ARBA00040965"/>
    </source>
</evidence>
<dbReference type="PROSITE" id="PS51147">
    <property type="entry name" value="PFTA"/>
    <property type="match status" value="4"/>
</dbReference>
<dbReference type="GO" id="GO:0005965">
    <property type="term" value="C:protein farnesyltransferase complex"/>
    <property type="evidence" value="ECO:0007669"/>
    <property type="project" value="TreeGrafter"/>
</dbReference>
<organism evidence="14 15">
    <name type="scientific">Lachancea mirantina</name>
    <dbReference type="NCBI Taxonomy" id="1230905"/>
    <lineage>
        <taxon>Eukaryota</taxon>
        <taxon>Fungi</taxon>
        <taxon>Dikarya</taxon>
        <taxon>Ascomycota</taxon>
        <taxon>Saccharomycotina</taxon>
        <taxon>Saccharomycetes</taxon>
        <taxon>Saccharomycetales</taxon>
        <taxon>Saccharomycetaceae</taxon>
        <taxon>Lachancea</taxon>
    </lineage>
</organism>
<dbReference type="Pfam" id="PF01239">
    <property type="entry name" value="PPTA"/>
    <property type="match status" value="5"/>
</dbReference>
<evidence type="ECO:0000256" key="10">
    <source>
        <dbReference type="ARBA" id="ARBA00041392"/>
    </source>
</evidence>
<keyword evidence="6" id="KW-0808">Transferase</keyword>
<gene>
    <name evidence="14" type="ORF">LAMI_0F03444G</name>
</gene>
<evidence type="ECO:0000256" key="3">
    <source>
        <dbReference type="ARBA" id="ARBA00012700"/>
    </source>
</evidence>
<reference evidence="15" key="1">
    <citation type="submission" date="2016-03" db="EMBL/GenBank/DDBJ databases">
        <authorList>
            <person name="Devillers H."/>
        </authorList>
    </citation>
    <scope>NUCLEOTIDE SEQUENCE [LARGE SCALE GENOMIC DNA]</scope>
</reference>
<comment type="similarity">
    <text evidence="2">Belongs to the protein prenyltransferase subunit alpha family.</text>
</comment>
<evidence type="ECO:0000256" key="1">
    <source>
        <dbReference type="ARBA" id="ARBA00001946"/>
    </source>
</evidence>
<evidence type="ECO:0000256" key="11">
    <source>
        <dbReference type="ARBA" id="ARBA00042436"/>
    </source>
</evidence>
<dbReference type="EC" id="2.5.1.59" evidence="3"/>
<dbReference type="Gene3D" id="1.25.40.120">
    <property type="entry name" value="Protein prenylyltransferase"/>
    <property type="match status" value="1"/>
</dbReference>
<evidence type="ECO:0000256" key="5">
    <source>
        <dbReference type="ARBA" id="ARBA00022602"/>
    </source>
</evidence>
<evidence type="ECO:0000313" key="15">
    <source>
        <dbReference type="Proteomes" id="UP000191024"/>
    </source>
</evidence>
<protein>
    <recommendedName>
        <fullName evidence="9">Protein farnesyltransferase/geranylgeranyltransferase type-1 subunit alpha</fullName>
        <ecNumber evidence="4">2.5.1.58</ecNumber>
        <ecNumber evidence="3">2.5.1.59</ecNumber>
    </recommendedName>
    <alternativeName>
        <fullName evidence="12">CAAX farnesyltransferase subunit alpha</fullName>
    </alternativeName>
    <alternativeName>
        <fullName evidence="11">FTase-alpha</fullName>
    </alternativeName>
    <alternativeName>
        <fullName evidence="10">Ras proteins prenyltransferase subunit alpha</fullName>
    </alternativeName>
    <alternativeName>
        <fullName evidence="13">Type I protein geranyl-geranyltransferase subunit alpha</fullName>
    </alternativeName>
</protein>
<keyword evidence="15" id="KW-1185">Reference proteome</keyword>
<evidence type="ECO:0000256" key="6">
    <source>
        <dbReference type="ARBA" id="ARBA00022679"/>
    </source>
</evidence>
<dbReference type="GO" id="GO:0004660">
    <property type="term" value="F:protein farnesyltransferase activity"/>
    <property type="evidence" value="ECO:0007669"/>
    <property type="project" value="UniProtKB-EC"/>
</dbReference>
<dbReference type="AlphaFoldDB" id="A0A1G4JXC9"/>
<dbReference type="PANTHER" id="PTHR11129">
    <property type="entry name" value="PROTEIN FARNESYLTRANSFERASE ALPHA SUBUNIT/RAB GERANYLGERANYL TRANSFERASE ALPHA SUBUNIT"/>
    <property type="match status" value="1"/>
</dbReference>
<dbReference type="SUPFAM" id="SSF48439">
    <property type="entry name" value="Protein prenylyltransferase"/>
    <property type="match status" value="1"/>
</dbReference>
<dbReference type="OrthoDB" id="272289at2759"/>
<dbReference type="GO" id="GO:0005953">
    <property type="term" value="C:CAAX-protein geranylgeranyltransferase complex"/>
    <property type="evidence" value="ECO:0007669"/>
    <property type="project" value="TreeGrafter"/>
</dbReference>
<dbReference type="GO" id="GO:0004662">
    <property type="term" value="F:CAAX-protein geranylgeranyltransferase activity"/>
    <property type="evidence" value="ECO:0007669"/>
    <property type="project" value="UniProtKB-EC"/>
</dbReference>
<comment type="cofactor">
    <cofactor evidence="1">
        <name>Mg(2+)</name>
        <dbReference type="ChEBI" id="CHEBI:18420"/>
    </cofactor>
</comment>
<accession>A0A1G4JXC9</accession>
<dbReference type="Proteomes" id="UP000191024">
    <property type="component" value="Chromosome F"/>
</dbReference>
<name>A0A1G4JXC9_9SACH</name>
<proteinExistence type="inferred from homology"/>
<dbReference type="InterPro" id="IPR002088">
    <property type="entry name" value="Prenyl_trans_a"/>
</dbReference>
<sequence>MVEWKFDYSDLDKITENKPETGPGVSEKGELCGIMYDDEYKEIMRVFRGVLSLKEKSERALYATEVAILAVPAFYTAWNYRFDIVKALYGDSGDQLDRELDWLDEFTLANPKNYQIWSYRQAVLKVHPKPIFRRELPILAAMLDEDSKNYHVWSYRRWCVQFFGVLDEELTFADALIVRDVFNNSAWCHRMFVMKELEVDLAQRAASAEIEYAKAKILIAPQNISPWNYLRGIYNGILGSQFDAEIVTFALAFAGDVFDAHGDASPTANAQSSFALEFLAAIYSQNEETAPKAIAAYNALSSKYDPIRKSLWDHKIARLRT</sequence>
<keyword evidence="7" id="KW-0677">Repeat</keyword>
<evidence type="ECO:0000256" key="4">
    <source>
        <dbReference type="ARBA" id="ARBA00012702"/>
    </source>
</evidence>